<dbReference type="Proteomes" id="UP000228934">
    <property type="component" value="Unassembled WGS sequence"/>
</dbReference>
<organism evidence="1 2">
    <name type="scientific">Aquarana catesbeiana</name>
    <name type="common">American bullfrog</name>
    <name type="synonym">Rana catesbeiana</name>
    <dbReference type="NCBI Taxonomy" id="8400"/>
    <lineage>
        <taxon>Eukaryota</taxon>
        <taxon>Metazoa</taxon>
        <taxon>Chordata</taxon>
        <taxon>Craniata</taxon>
        <taxon>Vertebrata</taxon>
        <taxon>Euteleostomi</taxon>
        <taxon>Amphibia</taxon>
        <taxon>Batrachia</taxon>
        <taxon>Anura</taxon>
        <taxon>Neobatrachia</taxon>
        <taxon>Ranoidea</taxon>
        <taxon>Ranidae</taxon>
        <taxon>Aquarana</taxon>
    </lineage>
</organism>
<keyword evidence="2" id="KW-1185">Reference proteome</keyword>
<gene>
    <name evidence="1" type="ORF">AB205_0212170</name>
</gene>
<evidence type="ECO:0000313" key="2">
    <source>
        <dbReference type="Proteomes" id="UP000228934"/>
    </source>
</evidence>
<reference evidence="2" key="1">
    <citation type="journal article" date="2017" name="Nat. Commun.">
        <title>The North American bullfrog draft genome provides insight into hormonal regulation of long noncoding RNA.</title>
        <authorList>
            <person name="Hammond S.A."/>
            <person name="Warren R.L."/>
            <person name="Vandervalk B.P."/>
            <person name="Kucuk E."/>
            <person name="Khan H."/>
            <person name="Gibb E.A."/>
            <person name="Pandoh P."/>
            <person name="Kirk H."/>
            <person name="Zhao Y."/>
            <person name="Jones M."/>
            <person name="Mungall A.J."/>
            <person name="Coope R."/>
            <person name="Pleasance S."/>
            <person name="Moore R.A."/>
            <person name="Holt R.A."/>
            <person name="Round J.M."/>
            <person name="Ohora S."/>
            <person name="Walle B.V."/>
            <person name="Veldhoen N."/>
            <person name="Helbing C.C."/>
            <person name="Birol I."/>
        </authorList>
    </citation>
    <scope>NUCLEOTIDE SEQUENCE [LARGE SCALE GENOMIC DNA]</scope>
</reference>
<accession>A0A2G9QJ47</accession>
<protein>
    <submittedName>
        <fullName evidence="1">Uncharacterized protein</fullName>
    </submittedName>
</protein>
<proteinExistence type="predicted"/>
<evidence type="ECO:0000313" key="1">
    <source>
        <dbReference type="EMBL" id="PIO15642.1"/>
    </source>
</evidence>
<sequence>MQPLCPSNAATVPINCSHCAHQTQPLCPSYAAIVPIICSHCAHQMQPLCPSFAVTVPIKCSHCAHRMQPLCPSIAAIPIVPIICSHLCPSYAATVPTAPPHSWGSRLWQHPKSPTPPRTAMTLTATSAPACVSESSAPLPKCQGSNRVACHFGQSGNRSDALPPDWQGGRLV</sequence>
<name>A0A2G9QJ47_AQUCT</name>
<dbReference type="AlphaFoldDB" id="A0A2G9QJ47"/>
<dbReference type="EMBL" id="KV979168">
    <property type="protein sequence ID" value="PIO15642.1"/>
    <property type="molecule type" value="Genomic_DNA"/>
</dbReference>